<feature type="transmembrane region" description="Helical" evidence="1">
    <location>
        <begin position="114"/>
        <end position="131"/>
    </location>
</feature>
<accession>A0ABX2IIZ4</accession>
<keyword evidence="3" id="KW-0808">Transferase</keyword>
<feature type="domain" description="Histidine kinase/HSP90-like ATPase" evidence="2">
    <location>
        <begin position="472"/>
        <end position="557"/>
    </location>
</feature>
<name>A0ABX2IIZ4_9RHOO</name>
<dbReference type="GO" id="GO:0016301">
    <property type="term" value="F:kinase activity"/>
    <property type="evidence" value="ECO:0007669"/>
    <property type="project" value="UniProtKB-KW"/>
</dbReference>
<feature type="transmembrane region" description="Helical" evidence="1">
    <location>
        <begin position="38"/>
        <end position="57"/>
    </location>
</feature>
<keyword evidence="1" id="KW-1133">Transmembrane helix</keyword>
<reference evidence="3 4" key="1">
    <citation type="submission" date="2020-06" db="EMBL/GenBank/DDBJ databases">
        <title>Draft genome of Uliginosibacterium sp. IMCC34675.</title>
        <authorList>
            <person name="Song J."/>
        </authorList>
    </citation>
    <scope>NUCLEOTIDE SEQUENCE [LARGE SCALE GENOMIC DNA]</scope>
    <source>
        <strain evidence="3 4">IMCC34675</strain>
    </source>
</reference>
<dbReference type="InterPro" id="IPR003594">
    <property type="entry name" value="HATPase_dom"/>
</dbReference>
<sequence length="566" mass="60717">MPDLGRRTERWLMYAGPLVLLLALALLHVALLQGALSPAGKALLLGHFGLVLLWQPLVSGGRQLSWAGLLLFGLALAGIGLWLSWGLLLLWGLMLAGVIGGKVFCHPAPRERGFYWLLVVYLVVALNGRVMPELLEGLAEVPAVLPLFANWFALPVLLGVAVLGLPRGGAQAADALDVVGTLIFALVLGGVALGALAFMFVARSDYVWALLQALGSVAGALLLMALVWSPRKGFAGLGLAISRRVLSGGQPFAHWLDEVAELALHEASPEALVRAAMERLAGWPGVQGVFWRCAETEAMTHLGQPSRHVLQLRHGTLEVAVHGQQAFAPTPTWHLDLMLRILAEFHAARLQAQRLQALSFLRAVHETGARSTHELKNLLQSLDALCFAVLDDGGRNPAGVQALLQGQLPEIRRRLDETLQRIRRPREEDLQPSPALGWWQALQARHAEAVLRYQQAGPLAAAALPAALFDCVADNLLRNALEKPGAPAVQVRLVVGEQGCSLSVEDAGAAIEAERAASLLLRPLASDTGLGIGLYQAGRLAESAGYVLRLEENRAGCVRFCLSPRG</sequence>
<dbReference type="Gene3D" id="3.30.565.10">
    <property type="entry name" value="Histidine kinase-like ATPase, C-terminal domain"/>
    <property type="match status" value="1"/>
</dbReference>
<dbReference type="RefSeq" id="WP_170022793.1">
    <property type="nucleotide sequence ID" value="NZ_JABCSC020000004.1"/>
</dbReference>
<protein>
    <submittedName>
        <fullName evidence="3">Sensor histidine kinase</fullName>
    </submittedName>
</protein>
<evidence type="ECO:0000313" key="4">
    <source>
        <dbReference type="Proteomes" id="UP000778523"/>
    </source>
</evidence>
<keyword evidence="4" id="KW-1185">Reference proteome</keyword>
<evidence type="ECO:0000256" key="1">
    <source>
        <dbReference type="SAM" id="Phobius"/>
    </source>
</evidence>
<dbReference type="InterPro" id="IPR036890">
    <property type="entry name" value="HATPase_C_sf"/>
</dbReference>
<gene>
    <name evidence="3" type="ORF">HJ583_015620</name>
</gene>
<dbReference type="Pfam" id="PF02518">
    <property type="entry name" value="HATPase_c"/>
    <property type="match status" value="1"/>
</dbReference>
<feature type="transmembrane region" description="Helical" evidence="1">
    <location>
        <begin position="206"/>
        <end position="228"/>
    </location>
</feature>
<feature type="transmembrane region" description="Helical" evidence="1">
    <location>
        <begin position="178"/>
        <end position="200"/>
    </location>
</feature>
<feature type="transmembrane region" description="Helical" evidence="1">
    <location>
        <begin position="64"/>
        <end position="82"/>
    </location>
</feature>
<dbReference type="SUPFAM" id="SSF55874">
    <property type="entry name" value="ATPase domain of HSP90 chaperone/DNA topoisomerase II/histidine kinase"/>
    <property type="match status" value="1"/>
</dbReference>
<evidence type="ECO:0000313" key="3">
    <source>
        <dbReference type="EMBL" id="NSL56462.1"/>
    </source>
</evidence>
<dbReference type="Proteomes" id="UP000778523">
    <property type="component" value="Unassembled WGS sequence"/>
</dbReference>
<comment type="caution">
    <text evidence="3">The sequence shown here is derived from an EMBL/GenBank/DDBJ whole genome shotgun (WGS) entry which is preliminary data.</text>
</comment>
<proteinExistence type="predicted"/>
<feature type="transmembrane region" description="Helical" evidence="1">
    <location>
        <begin position="12"/>
        <end position="32"/>
    </location>
</feature>
<keyword evidence="3" id="KW-0418">Kinase</keyword>
<keyword evidence="1" id="KW-0472">Membrane</keyword>
<dbReference type="EMBL" id="JABCSC020000004">
    <property type="protein sequence ID" value="NSL56462.1"/>
    <property type="molecule type" value="Genomic_DNA"/>
</dbReference>
<evidence type="ECO:0000259" key="2">
    <source>
        <dbReference type="Pfam" id="PF02518"/>
    </source>
</evidence>
<organism evidence="3 4">
    <name type="scientific">Uliginosibacterium aquaticum</name>
    <dbReference type="NCBI Taxonomy" id="2731212"/>
    <lineage>
        <taxon>Bacteria</taxon>
        <taxon>Pseudomonadati</taxon>
        <taxon>Pseudomonadota</taxon>
        <taxon>Betaproteobacteria</taxon>
        <taxon>Rhodocyclales</taxon>
        <taxon>Zoogloeaceae</taxon>
        <taxon>Uliginosibacterium</taxon>
    </lineage>
</organism>
<keyword evidence="1" id="KW-0812">Transmembrane</keyword>
<feature type="transmembrane region" description="Helical" evidence="1">
    <location>
        <begin position="143"/>
        <end position="166"/>
    </location>
</feature>